<dbReference type="PANTHER" id="PTHR38839">
    <property type="entry name" value="TRANSCRIPTIONAL REGULATOR WHID-RELATED"/>
    <property type="match status" value="1"/>
</dbReference>
<keyword evidence="9" id="KW-1015">Disulfide bond</keyword>
<evidence type="ECO:0000256" key="4">
    <source>
        <dbReference type="ARBA" id="ARBA00022723"/>
    </source>
</evidence>
<protein>
    <submittedName>
        <fullName evidence="12">WhiB family transcription factor</fullName>
    </submittedName>
</protein>
<accession>A0A0K2CLZ1</accession>
<evidence type="ECO:0000256" key="3">
    <source>
        <dbReference type="ARBA" id="ARBA00022485"/>
    </source>
</evidence>
<evidence type="ECO:0000256" key="1">
    <source>
        <dbReference type="ARBA" id="ARBA00001966"/>
    </source>
</evidence>
<dbReference type="InterPro" id="IPR034768">
    <property type="entry name" value="4FE4S_WBL"/>
</dbReference>
<keyword evidence="5" id="KW-0408">Iron</keyword>
<name>A0A0K2CLZ1_9CAUD</name>
<dbReference type="GO" id="GO:0051539">
    <property type="term" value="F:4 iron, 4 sulfur cluster binding"/>
    <property type="evidence" value="ECO:0007669"/>
    <property type="project" value="UniProtKB-KW"/>
</dbReference>
<keyword evidence="3" id="KW-0004">4Fe-4S</keyword>
<keyword evidence="4" id="KW-0479">Metal-binding</keyword>
<dbReference type="GO" id="GO:0046872">
    <property type="term" value="F:metal ion binding"/>
    <property type="evidence" value="ECO:0007669"/>
    <property type="project" value="UniProtKB-KW"/>
</dbReference>
<dbReference type="Pfam" id="PF02467">
    <property type="entry name" value="Whib"/>
    <property type="match status" value="1"/>
</dbReference>
<evidence type="ECO:0000256" key="9">
    <source>
        <dbReference type="ARBA" id="ARBA00023157"/>
    </source>
</evidence>
<dbReference type="InterPro" id="IPR003482">
    <property type="entry name" value="Whib"/>
</dbReference>
<evidence type="ECO:0000259" key="11">
    <source>
        <dbReference type="PROSITE" id="PS51674"/>
    </source>
</evidence>
<evidence type="ECO:0000256" key="8">
    <source>
        <dbReference type="ARBA" id="ARBA00023125"/>
    </source>
</evidence>
<organism evidence="12 13">
    <name type="scientific">Mycobacterium phage Lumos</name>
    <dbReference type="NCBI Taxonomy" id="1701852"/>
    <lineage>
        <taxon>Viruses</taxon>
        <taxon>Duplodnaviria</taxon>
        <taxon>Heunggongvirae</taxon>
        <taxon>Uroviricota</taxon>
        <taxon>Caudoviricetes</taxon>
        <taxon>Vilmaviridae</taxon>
        <taxon>Lclasvirinae</taxon>
        <taxon>Lumosvirus</taxon>
        <taxon>Lumosvirus lumos</taxon>
    </lineage>
</organism>
<dbReference type="PROSITE" id="PS51674">
    <property type="entry name" value="4FE4S_WBL"/>
    <property type="match status" value="1"/>
</dbReference>
<keyword evidence="7" id="KW-0805">Transcription regulation</keyword>
<evidence type="ECO:0000256" key="10">
    <source>
        <dbReference type="ARBA" id="ARBA00023163"/>
    </source>
</evidence>
<keyword evidence="6" id="KW-0411">Iron-sulfur</keyword>
<comment type="similarity">
    <text evidence="2">Belongs to the WhiB family.</text>
</comment>
<evidence type="ECO:0000313" key="13">
    <source>
        <dbReference type="Proteomes" id="UP000223849"/>
    </source>
</evidence>
<evidence type="ECO:0000256" key="2">
    <source>
        <dbReference type="ARBA" id="ARBA00006597"/>
    </source>
</evidence>
<dbReference type="EMBL" id="KT372003">
    <property type="protein sequence ID" value="ALA06595.1"/>
    <property type="molecule type" value="Genomic_DNA"/>
</dbReference>
<sequence length="107" mass="11812">MTIEALHLSGIRTRQIPELADFPSLPGALCKGHEDPDLWHPGPGAGGRNRRDQAIAICKQCPVQAACLEYALEWDRDHAYLDRVQGVWGGVAEPDRRKMLKENKGAA</sequence>
<proteinExistence type="inferred from homology"/>
<keyword evidence="8" id="KW-0238">DNA-binding</keyword>
<evidence type="ECO:0000256" key="5">
    <source>
        <dbReference type="ARBA" id="ARBA00023004"/>
    </source>
</evidence>
<dbReference type="GO" id="GO:0045892">
    <property type="term" value="P:negative regulation of DNA-templated transcription"/>
    <property type="evidence" value="ECO:0007669"/>
    <property type="project" value="TreeGrafter"/>
</dbReference>
<reference evidence="12 13" key="1">
    <citation type="submission" date="2015-08" db="EMBL/GenBank/DDBJ databases">
        <authorList>
            <person name="Davis N."/>
            <person name="Domingos A."/>
            <person name="Holland C."/>
            <person name="Houk L.J."/>
            <person name="Hueter N."/>
            <person name="Molina L."/>
            <person name="Sontag M."/>
            <person name="Saintfleur O."/>
            <person name="Swinford C."/>
            <person name="Villalobos-Ayala K."/>
            <person name="Carroll M."/>
            <person name="Cottrell-Yongye A."/>
            <person name="D'Elia T."/>
            <person name="Delesalle V.A."/>
            <person name="Bradley K.W."/>
            <person name="Asai D.J."/>
            <person name="Bowman C.A."/>
            <person name="Russell D.A."/>
            <person name="Pope W.H."/>
            <person name="Jacobs-Sera D."/>
            <person name="Hendrix R.W."/>
            <person name="Hatfull G.F."/>
        </authorList>
    </citation>
    <scope>NUCLEOTIDE SEQUENCE [LARGE SCALE GENOMIC DNA]</scope>
</reference>
<keyword evidence="13" id="KW-1185">Reference proteome</keyword>
<evidence type="ECO:0000313" key="12">
    <source>
        <dbReference type="EMBL" id="ALA06595.1"/>
    </source>
</evidence>
<dbReference type="GO" id="GO:0047134">
    <property type="term" value="F:protein-disulfide reductase [NAD(P)H] activity"/>
    <property type="evidence" value="ECO:0007669"/>
    <property type="project" value="TreeGrafter"/>
</dbReference>
<keyword evidence="10" id="KW-0804">Transcription</keyword>
<dbReference type="GO" id="GO:0003677">
    <property type="term" value="F:DNA binding"/>
    <property type="evidence" value="ECO:0007669"/>
    <property type="project" value="UniProtKB-KW"/>
</dbReference>
<feature type="domain" description="4Fe-4S Wbl-type" evidence="11">
    <location>
        <begin position="29"/>
        <end position="98"/>
    </location>
</feature>
<evidence type="ECO:0000256" key="7">
    <source>
        <dbReference type="ARBA" id="ARBA00023015"/>
    </source>
</evidence>
<evidence type="ECO:0000256" key="6">
    <source>
        <dbReference type="ARBA" id="ARBA00023014"/>
    </source>
</evidence>
<gene>
    <name evidence="12" type="ORF">SEA_LUMOS_80</name>
</gene>
<comment type="cofactor">
    <cofactor evidence="1">
        <name>[4Fe-4S] cluster</name>
        <dbReference type="ChEBI" id="CHEBI:49883"/>
    </cofactor>
</comment>
<dbReference type="Proteomes" id="UP000223849">
    <property type="component" value="Segment"/>
</dbReference>